<dbReference type="HOGENOM" id="CLU_1759102_0_0_1"/>
<organism evidence="1 2">
    <name type="scientific">Laccaria amethystina LaAM-08-1</name>
    <dbReference type="NCBI Taxonomy" id="1095629"/>
    <lineage>
        <taxon>Eukaryota</taxon>
        <taxon>Fungi</taxon>
        <taxon>Dikarya</taxon>
        <taxon>Basidiomycota</taxon>
        <taxon>Agaricomycotina</taxon>
        <taxon>Agaricomycetes</taxon>
        <taxon>Agaricomycetidae</taxon>
        <taxon>Agaricales</taxon>
        <taxon>Agaricineae</taxon>
        <taxon>Hydnangiaceae</taxon>
        <taxon>Laccaria</taxon>
    </lineage>
</organism>
<accession>A0A0C9X273</accession>
<proteinExistence type="predicted"/>
<protein>
    <submittedName>
        <fullName evidence="1">Uncharacterized protein</fullName>
    </submittedName>
</protein>
<dbReference type="Proteomes" id="UP000054477">
    <property type="component" value="Unassembled WGS sequence"/>
</dbReference>
<reference evidence="1 2" key="1">
    <citation type="submission" date="2014-04" db="EMBL/GenBank/DDBJ databases">
        <authorList>
            <consortium name="DOE Joint Genome Institute"/>
            <person name="Kuo A."/>
            <person name="Kohler A."/>
            <person name="Nagy L.G."/>
            <person name="Floudas D."/>
            <person name="Copeland A."/>
            <person name="Barry K.W."/>
            <person name="Cichocki N."/>
            <person name="Veneault-Fourrey C."/>
            <person name="LaButti K."/>
            <person name="Lindquist E.A."/>
            <person name="Lipzen A."/>
            <person name="Lundell T."/>
            <person name="Morin E."/>
            <person name="Murat C."/>
            <person name="Sun H."/>
            <person name="Tunlid A."/>
            <person name="Henrissat B."/>
            <person name="Grigoriev I.V."/>
            <person name="Hibbett D.S."/>
            <person name="Martin F."/>
            <person name="Nordberg H.P."/>
            <person name="Cantor M.N."/>
            <person name="Hua S.X."/>
        </authorList>
    </citation>
    <scope>NUCLEOTIDE SEQUENCE [LARGE SCALE GENOMIC DNA]</scope>
    <source>
        <strain evidence="1 2">LaAM-08-1</strain>
    </source>
</reference>
<evidence type="ECO:0000313" key="2">
    <source>
        <dbReference type="Proteomes" id="UP000054477"/>
    </source>
</evidence>
<sequence length="148" mass="16388">MTKQQFAGTSARCSPFSSNAAWTSLQAGILLTSAVQKPELTGDSFDRVQVRWECTLLQKSVANQWRVREPRNQDDAVEATWRMAHGTMNADEMLHSVKESLAVGRSLHRRGLSAEGRLFPCANDTLYTISLVAADWRRLGQGYGGFVG</sequence>
<dbReference type="EMBL" id="KN838652">
    <property type="protein sequence ID" value="KIJ99160.1"/>
    <property type="molecule type" value="Genomic_DNA"/>
</dbReference>
<keyword evidence="2" id="KW-1185">Reference proteome</keyword>
<name>A0A0C9X273_9AGAR</name>
<dbReference type="AlphaFoldDB" id="A0A0C9X273"/>
<evidence type="ECO:0000313" key="1">
    <source>
        <dbReference type="EMBL" id="KIJ99160.1"/>
    </source>
</evidence>
<reference evidence="2" key="2">
    <citation type="submission" date="2015-01" db="EMBL/GenBank/DDBJ databases">
        <title>Evolutionary Origins and Diversification of the Mycorrhizal Mutualists.</title>
        <authorList>
            <consortium name="DOE Joint Genome Institute"/>
            <consortium name="Mycorrhizal Genomics Consortium"/>
            <person name="Kohler A."/>
            <person name="Kuo A."/>
            <person name="Nagy L.G."/>
            <person name="Floudas D."/>
            <person name="Copeland A."/>
            <person name="Barry K.W."/>
            <person name="Cichocki N."/>
            <person name="Veneault-Fourrey C."/>
            <person name="LaButti K."/>
            <person name="Lindquist E.A."/>
            <person name="Lipzen A."/>
            <person name="Lundell T."/>
            <person name="Morin E."/>
            <person name="Murat C."/>
            <person name="Riley R."/>
            <person name="Ohm R."/>
            <person name="Sun H."/>
            <person name="Tunlid A."/>
            <person name="Henrissat B."/>
            <person name="Grigoriev I.V."/>
            <person name="Hibbett D.S."/>
            <person name="Martin F."/>
        </authorList>
    </citation>
    <scope>NUCLEOTIDE SEQUENCE [LARGE SCALE GENOMIC DNA]</scope>
    <source>
        <strain evidence="2">LaAM-08-1</strain>
    </source>
</reference>
<gene>
    <name evidence="1" type="ORF">K443DRAFT_8592</name>
</gene>